<dbReference type="RefSeq" id="WP_165121005.1">
    <property type="nucleotide sequence ID" value="NZ_JAAKZG010000017.1"/>
</dbReference>
<dbReference type="Pfam" id="PF07978">
    <property type="entry name" value="NIPSNAP"/>
    <property type="match status" value="1"/>
</dbReference>
<sequence>MPTTGNVNHSQGRAMIFEMRQYLIERGRMNDNHDRMENHTPALLSKHGIRVIGRWSALAGPRMPLFCYIMEWKDFAEREASWASFYADPEWARIRAQTNAGSELVEGQELVFLRPSPAFEQVEADLDRRIGGVHQIITQKILVGQNNAVTDFLSTTYLPRLRAAGAHVIGVCDMISGPTMPNIVMLVAWPDEQAWWKGWRGFQNDAELLEGFRKQRAELGTTLFGTSDTFVLEPASYALPFASLRTRPN</sequence>
<dbReference type="SUPFAM" id="SSF54909">
    <property type="entry name" value="Dimeric alpha+beta barrel"/>
    <property type="match status" value="2"/>
</dbReference>
<dbReference type="AlphaFoldDB" id="A0A7C9V9Z0"/>
<dbReference type="Gene3D" id="3.30.70.100">
    <property type="match status" value="2"/>
</dbReference>
<dbReference type="InterPro" id="IPR011008">
    <property type="entry name" value="Dimeric_a/b-barrel"/>
</dbReference>
<organism evidence="2 3">
    <name type="scientific">Mesorhizobium zhangyense</name>
    <dbReference type="NCBI Taxonomy" id="1776730"/>
    <lineage>
        <taxon>Bacteria</taxon>
        <taxon>Pseudomonadati</taxon>
        <taxon>Pseudomonadota</taxon>
        <taxon>Alphaproteobacteria</taxon>
        <taxon>Hyphomicrobiales</taxon>
        <taxon>Phyllobacteriaceae</taxon>
        <taxon>Mesorhizobium</taxon>
    </lineage>
</organism>
<feature type="domain" description="NIPSNAP" evidence="1">
    <location>
        <begin position="17"/>
        <end position="115"/>
    </location>
</feature>
<dbReference type="Proteomes" id="UP000481252">
    <property type="component" value="Unassembled WGS sequence"/>
</dbReference>
<dbReference type="InterPro" id="IPR012577">
    <property type="entry name" value="NIPSNAP"/>
</dbReference>
<name>A0A7C9V9Z0_9HYPH</name>
<evidence type="ECO:0000313" key="2">
    <source>
        <dbReference type="EMBL" id="NGN44625.1"/>
    </source>
</evidence>
<gene>
    <name evidence="2" type="ORF">G6N74_26550</name>
</gene>
<comment type="caution">
    <text evidence="2">The sequence shown here is derived from an EMBL/GenBank/DDBJ whole genome shotgun (WGS) entry which is preliminary data.</text>
</comment>
<keyword evidence="3" id="KW-1185">Reference proteome</keyword>
<protein>
    <recommendedName>
        <fullName evidence="1">NIPSNAP domain-containing protein</fullName>
    </recommendedName>
</protein>
<reference evidence="2 3" key="1">
    <citation type="submission" date="2020-02" db="EMBL/GenBank/DDBJ databases">
        <title>Genome sequence of the type strain CGMCC 1.15528 of Mesorhizobium zhangyense.</title>
        <authorList>
            <person name="Gao J."/>
            <person name="Sun J."/>
        </authorList>
    </citation>
    <scope>NUCLEOTIDE SEQUENCE [LARGE SCALE GENOMIC DNA]</scope>
    <source>
        <strain evidence="2 3">CGMCC 1.15528</strain>
    </source>
</reference>
<evidence type="ECO:0000313" key="3">
    <source>
        <dbReference type="Proteomes" id="UP000481252"/>
    </source>
</evidence>
<proteinExistence type="predicted"/>
<evidence type="ECO:0000259" key="1">
    <source>
        <dbReference type="Pfam" id="PF07978"/>
    </source>
</evidence>
<accession>A0A7C9V9Z0</accession>
<dbReference type="EMBL" id="JAAKZG010000017">
    <property type="protein sequence ID" value="NGN44625.1"/>
    <property type="molecule type" value="Genomic_DNA"/>
</dbReference>